<keyword evidence="3" id="KW-0045">Antibiotic biosynthesis</keyword>
<dbReference type="GO" id="GO:0016706">
    <property type="term" value="F:2-oxoglutarate-dependent dioxygenase activity"/>
    <property type="evidence" value="ECO:0007669"/>
    <property type="project" value="UniProtKB-ARBA"/>
</dbReference>
<dbReference type="KEGG" id="vsh:BSZ05_02000"/>
<organism evidence="5 6">
    <name type="scientific">Vibrio mediterranei</name>
    <dbReference type="NCBI Taxonomy" id="689"/>
    <lineage>
        <taxon>Bacteria</taxon>
        <taxon>Pseudomonadati</taxon>
        <taxon>Pseudomonadota</taxon>
        <taxon>Gammaproteobacteria</taxon>
        <taxon>Vibrionales</taxon>
        <taxon>Vibrionaceae</taxon>
        <taxon>Vibrio</taxon>
    </lineage>
</organism>
<dbReference type="Proteomes" id="UP000197092">
    <property type="component" value="Chromosome 1"/>
</dbReference>
<keyword evidence="2" id="KW-0560">Oxidoreductase</keyword>
<dbReference type="AlphaFoldDB" id="A0AAN1FDQ4"/>
<evidence type="ECO:0000256" key="3">
    <source>
        <dbReference type="ARBA" id="ARBA00023194"/>
    </source>
</evidence>
<dbReference type="InterPro" id="IPR050411">
    <property type="entry name" value="AlphaKG_dependent_hydroxylases"/>
</dbReference>
<gene>
    <name evidence="5" type="ORF">BSZ05_02000</name>
</gene>
<dbReference type="InterPro" id="IPR042098">
    <property type="entry name" value="TauD-like_sf"/>
</dbReference>
<dbReference type="PANTHER" id="PTHR10696">
    <property type="entry name" value="GAMMA-BUTYROBETAINE HYDROXYLASE-RELATED"/>
    <property type="match status" value="1"/>
</dbReference>
<evidence type="ECO:0000256" key="1">
    <source>
        <dbReference type="ARBA" id="ARBA00001954"/>
    </source>
</evidence>
<comment type="cofactor">
    <cofactor evidence="1">
        <name>Fe(2+)</name>
        <dbReference type="ChEBI" id="CHEBI:29033"/>
    </cofactor>
</comment>
<evidence type="ECO:0000313" key="5">
    <source>
        <dbReference type="EMBL" id="ASI88688.1"/>
    </source>
</evidence>
<evidence type="ECO:0000313" key="6">
    <source>
        <dbReference type="Proteomes" id="UP000197092"/>
    </source>
</evidence>
<dbReference type="Gene3D" id="3.60.130.10">
    <property type="entry name" value="Clavaminate synthase-like"/>
    <property type="match status" value="1"/>
</dbReference>
<evidence type="ECO:0000259" key="4">
    <source>
        <dbReference type="Pfam" id="PF02668"/>
    </source>
</evidence>
<dbReference type="PANTHER" id="PTHR10696:SF56">
    <property type="entry name" value="TAUD_TFDA-LIKE DOMAIN-CONTAINING PROTEIN"/>
    <property type="match status" value="1"/>
</dbReference>
<reference evidence="6" key="1">
    <citation type="submission" date="2016-12" db="EMBL/GenBank/DDBJ databases">
        <title>Comparative genomic analysis reveals the diversity, evolution, and environmental adaptation strategies of the genus Vibrio.</title>
        <authorList>
            <person name="Lin H."/>
            <person name="Wang X."/>
            <person name="Zhang X.-H."/>
        </authorList>
    </citation>
    <scope>NUCLEOTIDE SEQUENCE [LARGE SCALE GENOMIC DNA]</scope>
    <source>
        <strain evidence="6">QT6D1</strain>
    </source>
</reference>
<protein>
    <recommendedName>
        <fullName evidence="4">TauD/TfdA-like domain-containing protein</fullName>
    </recommendedName>
</protein>
<sequence length="339" mass="38412">MVLEDGLNWKGSELVNSTDWIFDLNKKTDGSYLFKKNKKYIDSVLKNRGFILIRGVPVGELGINKCRNELLNIGFLFGVPVSQSKKFDFIGHVTDKQSDISQPNQRGYESRAALPFHSDRCDLLSLLCIHPARQGGETRLVSAVSAFRQLQRSHPNLASLLTQPFPFDRRDDIRAGERGWTMLTPFSCLNATFVSRYVRRFIESSQRFSDAPRLTTQQIEAMNALDRCLEEKGQSLDLSLESGDLLLIDNHRLLHARSEYTDLASSSEDKRLLLRLWLAYEGSPTLPIAHQETYGRVEGGVYRGGVWPDGFPLSNVPADMDGARTMIEKQLRGRFLEEV</sequence>
<dbReference type="InterPro" id="IPR003819">
    <property type="entry name" value="TauD/TfdA-like"/>
</dbReference>
<name>A0AAN1FDQ4_9VIBR</name>
<evidence type="ECO:0000256" key="2">
    <source>
        <dbReference type="ARBA" id="ARBA00023002"/>
    </source>
</evidence>
<dbReference type="EMBL" id="CP018308">
    <property type="protein sequence ID" value="ASI88688.1"/>
    <property type="molecule type" value="Genomic_DNA"/>
</dbReference>
<accession>A0AAN1FDQ4</accession>
<feature type="domain" description="TauD/TfdA-like" evidence="4">
    <location>
        <begin position="33"/>
        <end position="277"/>
    </location>
</feature>
<dbReference type="GO" id="GO:0017000">
    <property type="term" value="P:antibiotic biosynthetic process"/>
    <property type="evidence" value="ECO:0007669"/>
    <property type="project" value="UniProtKB-KW"/>
</dbReference>
<proteinExistence type="predicted"/>
<dbReference type="RefSeq" id="WP_088876042.1">
    <property type="nucleotide sequence ID" value="NZ_CP018308.1"/>
</dbReference>
<dbReference type="Pfam" id="PF02668">
    <property type="entry name" value="TauD"/>
    <property type="match status" value="1"/>
</dbReference>
<dbReference type="SUPFAM" id="SSF51197">
    <property type="entry name" value="Clavaminate synthase-like"/>
    <property type="match status" value="1"/>
</dbReference>